<sequence>MLEVLRTNSSNDHFVALVKKLDAYLTITDGDEHAFYDQFNKIDNINHVVVYYENRIPVACGAIKQMGSTNVWEVKRMFVEENMRGKGVASLVINELEKWAKELNAEKLVLETGKRQTEAVAFYHKNDYQITENFGQYIGVENSICFEKLLQ</sequence>
<dbReference type="EMBL" id="RJUF01000009">
    <property type="protein sequence ID" value="MCP9762374.1"/>
    <property type="molecule type" value="Genomic_DNA"/>
</dbReference>
<dbReference type="InterPro" id="IPR050832">
    <property type="entry name" value="Bact_Acetyltransf"/>
</dbReference>
<comment type="caution">
    <text evidence="4">The sequence shown here is derived from an EMBL/GenBank/DDBJ whole genome shotgun (WGS) entry which is preliminary data.</text>
</comment>
<dbReference type="SUPFAM" id="SSF55729">
    <property type="entry name" value="Acyl-CoA N-acyltransferases (Nat)"/>
    <property type="match status" value="1"/>
</dbReference>
<keyword evidence="5" id="KW-1185">Reference proteome</keyword>
<dbReference type="AlphaFoldDB" id="A0AAE3H1M6"/>
<evidence type="ECO:0000256" key="1">
    <source>
        <dbReference type="ARBA" id="ARBA00022679"/>
    </source>
</evidence>
<keyword evidence="1" id="KW-0808">Transferase</keyword>
<evidence type="ECO:0000313" key="4">
    <source>
        <dbReference type="EMBL" id="MCP9762374.1"/>
    </source>
</evidence>
<dbReference type="Proteomes" id="UP001204144">
    <property type="component" value="Unassembled WGS sequence"/>
</dbReference>
<name>A0AAE3H1M6_9BACT</name>
<dbReference type="GO" id="GO:0016747">
    <property type="term" value="F:acyltransferase activity, transferring groups other than amino-acyl groups"/>
    <property type="evidence" value="ECO:0007669"/>
    <property type="project" value="InterPro"/>
</dbReference>
<keyword evidence="2" id="KW-0012">Acyltransferase</keyword>
<proteinExistence type="predicted"/>
<dbReference type="Pfam" id="PF00583">
    <property type="entry name" value="Acetyltransf_1"/>
    <property type="match status" value="1"/>
</dbReference>
<dbReference type="InterPro" id="IPR016181">
    <property type="entry name" value="Acyl_CoA_acyltransferase"/>
</dbReference>
<dbReference type="RefSeq" id="WP_255036138.1">
    <property type="nucleotide sequence ID" value="NZ_RJUF01000009.1"/>
</dbReference>
<dbReference type="PANTHER" id="PTHR43877">
    <property type="entry name" value="AMINOALKYLPHOSPHONATE N-ACETYLTRANSFERASE-RELATED-RELATED"/>
    <property type="match status" value="1"/>
</dbReference>
<dbReference type="Gene3D" id="3.40.630.30">
    <property type="match status" value="1"/>
</dbReference>
<evidence type="ECO:0000256" key="2">
    <source>
        <dbReference type="ARBA" id="ARBA00023315"/>
    </source>
</evidence>
<feature type="domain" description="N-acetyltransferase" evidence="3">
    <location>
        <begin position="3"/>
        <end position="151"/>
    </location>
</feature>
<dbReference type="CDD" id="cd04301">
    <property type="entry name" value="NAT_SF"/>
    <property type="match status" value="1"/>
</dbReference>
<dbReference type="InterPro" id="IPR000182">
    <property type="entry name" value="GNAT_dom"/>
</dbReference>
<evidence type="ECO:0000313" key="5">
    <source>
        <dbReference type="Proteomes" id="UP001204144"/>
    </source>
</evidence>
<protein>
    <submittedName>
        <fullName evidence="4">GNAT family N-acetyltransferase</fullName>
    </submittedName>
</protein>
<reference evidence="4 5" key="1">
    <citation type="submission" date="2018-11" db="EMBL/GenBank/DDBJ databases">
        <title>Novel bacteria species description.</title>
        <authorList>
            <person name="Han J.-H."/>
        </authorList>
    </citation>
    <scope>NUCLEOTIDE SEQUENCE [LARGE SCALE GENOMIC DNA]</scope>
    <source>
        <strain evidence="4 5">KCTC23259</strain>
    </source>
</reference>
<evidence type="ECO:0000259" key="3">
    <source>
        <dbReference type="PROSITE" id="PS51186"/>
    </source>
</evidence>
<dbReference type="PANTHER" id="PTHR43877:SF2">
    <property type="entry name" value="AMINOALKYLPHOSPHONATE N-ACETYLTRANSFERASE-RELATED"/>
    <property type="match status" value="1"/>
</dbReference>
<gene>
    <name evidence="4" type="ORF">EGI31_05370</name>
</gene>
<accession>A0AAE3H1M6</accession>
<dbReference type="PROSITE" id="PS51186">
    <property type="entry name" value="GNAT"/>
    <property type="match status" value="1"/>
</dbReference>
<organism evidence="4 5">
    <name type="scientific">Lacihabitans soyangensis</name>
    <dbReference type="NCBI Taxonomy" id="869394"/>
    <lineage>
        <taxon>Bacteria</taxon>
        <taxon>Pseudomonadati</taxon>
        <taxon>Bacteroidota</taxon>
        <taxon>Cytophagia</taxon>
        <taxon>Cytophagales</taxon>
        <taxon>Leadbetterellaceae</taxon>
        <taxon>Lacihabitans</taxon>
    </lineage>
</organism>